<evidence type="ECO:0000313" key="8">
    <source>
        <dbReference type="Proteomes" id="UP000694393"/>
    </source>
</evidence>
<evidence type="ECO:0000256" key="5">
    <source>
        <dbReference type="ARBA" id="ARBA00023157"/>
    </source>
</evidence>
<accession>A0A8C8VGP2</accession>
<dbReference type="InterPro" id="IPR016187">
    <property type="entry name" value="CTDL_fold"/>
</dbReference>
<evidence type="ECO:0000259" key="6">
    <source>
        <dbReference type="PROSITE" id="PS50041"/>
    </source>
</evidence>
<organism evidence="7 8">
    <name type="scientific">Pelusios castaneus</name>
    <name type="common">West African mud turtle</name>
    <dbReference type="NCBI Taxonomy" id="367368"/>
    <lineage>
        <taxon>Eukaryota</taxon>
        <taxon>Metazoa</taxon>
        <taxon>Chordata</taxon>
        <taxon>Craniata</taxon>
        <taxon>Vertebrata</taxon>
        <taxon>Euteleostomi</taxon>
        <taxon>Archelosauria</taxon>
        <taxon>Testudinata</taxon>
        <taxon>Testudines</taxon>
        <taxon>Pleurodira</taxon>
        <taxon>Pelomedusidae</taxon>
        <taxon>Pelusios</taxon>
    </lineage>
</organism>
<dbReference type="GO" id="GO:0009986">
    <property type="term" value="C:cell surface"/>
    <property type="evidence" value="ECO:0007669"/>
    <property type="project" value="TreeGrafter"/>
</dbReference>
<reference evidence="7" key="1">
    <citation type="submission" date="2025-08" db="UniProtKB">
        <authorList>
            <consortium name="Ensembl"/>
        </authorList>
    </citation>
    <scope>IDENTIFICATION</scope>
</reference>
<dbReference type="InterPro" id="IPR001304">
    <property type="entry name" value="C-type_lectin-like"/>
</dbReference>
<keyword evidence="2" id="KW-0430">Lectin</keyword>
<keyword evidence="8" id="KW-1185">Reference proteome</keyword>
<name>A0A8C8VGP2_9SAUR</name>
<dbReference type="Pfam" id="PF00059">
    <property type="entry name" value="Lectin_C"/>
    <property type="match status" value="1"/>
</dbReference>
<feature type="domain" description="C-type lectin" evidence="6">
    <location>
        <begin position="63"/>
        <end position="172"/>
    </location>
</feature>
<dbReference type="AlphaFoldDB" id="A0A8C8VGP2"/>
<evidence type="ECO:0000256" key="2">
    <source>
        <dbReference type="ARBA" id="ARBA00022734"/>
    </source>
</evidence>
<keyword evidence="4" id="KW-0812">Transmembrane</keyword>
<keyword evidence="3" id="KW-0735">Signal-anchor</keyword>
<dbReference type="CDD" id="cd03593">
    <property type="entry name" value="CLECT_NK_receptors_like"/>
    <property type="match status" value="1"/>
</dbReference>
<dbReference type="InterPro" id="IPR016186">
    <property type="entry name" value="C-type_lectin-like/link_sf"/>
</dbReference>
<evidence type="ECO:0000313" key="7">
    <source>
        <dbReference type="Ensembl" id="ENSPCEP00000006259.1"/>
    </source>
</evidence>
<reference evidence="7" key="2">
    <citation type="submission" date="2025-09" db="UniProtKB">
        <authorList>
            <consortium name="Ensembl"/>
        </authorList>
    </citation>
    <scope>IDENTIFICATION</scope>
</reference>
<keyword evidence="4" id="KW-1133">Transmembrane helix</keyword>
<comment type="subcellular location">
    <subcellularLocation>
        <location evidence="1">Membrane</location>
        <topology evidence="1">Single-pass type II membrane protein</topology>
    </subcellularLocation>
</comment>
<dbReference type="Ensembl" id="ENSPCET00000006491.1">
    <property type="protein sequence ID" value="ENSPCEP00000006259.1"/>
    <property type="gene ID" value="ENSPCEG00000005054.1"/>
</dbReference>
<evidence type="ECO:0000256" key="1">
    <source>
        <dbReference type="ARBA" id="ARBA00004606"/>
    </source>
</evidence>
<dbReference type="Proteomes" id="UP000694393">
    <property type="component" value="Unplaced"/>
</dbReference>
<dbReference type="PROSITE" id="PS50041">
    <property type="entry name" value="C_TYPE_LECTIN_2"/>
    <property type="match status" value="1"/>
</dbReference>
<keyword evidence="5" id="KW-1015">Disulfide bond</keyword>
<protein>
    <recommendedName>
        <fullName evidence="6">C-type lectin domain-containing protein</fullName>
    </recommendedName>
</protein>
<dbReference type="Gene3D" id="3.10.100.10">
    <property type="entry name" value="Mannose-Binding Protein A, subunit A"/>
    <property type="match status" value="1"/>
</dbReference>
<dbReference type="GO" id="GO:0038023">
    <property type="term" value="F:signaling receptor activity"/>
    <property type="evidence" value="ECO:0007669"/>
    <property type="project" value="TreeGrafter"/>
</dbReference>
<dbReference type="SUPFAM" id="SSF56436">
    <property type="entry name" value="C-type lectin-like"/>
    <property type="match status" value="1"/>
</dbReference>
<evidence type="ECO:0000256" key="3">
    <source>
        <dbReference type="ARBA" id="ARBA00022968"/>
    </source>
</evidence>
<dbReference type="PANTHER" id="PTHR46784">
    <property type="entry name" value="KILLER CELL LECTIN-LIKE RECEPTOR SUBFAMILY B MEMBER 1"/>
    <property type="match status" value="1"/>
</dbReference>
<dbReference type="GO" id="GO:0005886">
    <property type="term" value="C:plasma membrane"/>
    <property type="evidence" value="ECO:0007669"/>
    <property type="project" value="TreeGrafter"/>
</dbReference>
<sequence>ISGTVRNRPPALLGFLHLAEGISWSKANLHRWEKISPITDNSVPLLPPEGSGCKLCPSHWQLHRDKCYWLSKKAKDWTMGHEDCSRKNSHLLMIQDWEEMVFIQNITKQQNEVWIGLNITSPGRSWTWVDGSPLNKKLFTVLGPAEEKSCAAIRNNKIQSESCLTRYCWICQKEAVLI</sequence>
<dbReference type="GO" id="GO:0030246">
    <property type="term" value="F:carbohydrate binding"/>
    <property type="evidence" value="ECO:0007669"/>
    <property type="project" value="UniProtKB-KW"/>
</dbReference>
<dbReference type="InterPro" id="IPR051527">
    <property type="entry name" value="KLR_subfamily_B"/>
</dbReference>
<dbReference type="GO" id="GO:0042269">
    <property type="term" value="P:regulation of natural killer cell mediated cytotoxicity"/>
    <property type="evidence" value="ECO:0007669"/>
    <property type="project" value="TreeGrafter"/>
</dbReference>
<evidence type="ECO:0000256" key="4">
    <source>
        <dbReference type="ARBA" id="ARBA00022989"/>
    </source>
</evidence>
<keyword evidence="4" id="KW-0472">Membrane</keyword>
<dbReference type="PANTHER" id="PTHR46784:SF1">
    <property type="entry name" value="KILLER CELL LECTIN-LIKE RECEPTOR SUBFAMILY B MEMBER 1"/>
    <property type="match status" value="1"/>
</dbReference>
<proteinExistence type="predicted"/>
<dbReference type="SMART" id="SM00034">
    <property type="entry name" value="CLECT"/>
    <property type="match status" value="1"/>
</dbReference>
<dbReference type="InterPro" id="IPR033992">
    <property type="entry name" value="NKR-like_CTLD"/>
</dbReference>